<keyword evidence="2" id="KW-1185">Reference proteome</keyword>
<accession>A0ABU2JMX7</accession>
<name>A0ABU2JMX7_9ACTN</name>
<dbReference type="InterPro" id="IPR045999">
    <property type="entry name" value="DUF5955"/>
</dbReference>
<reference evidence="2" key="1">
    <citation type="submission" date="2023-07" db="EMBL/GenBank/DDBJ databases">
        <title>30 novel species of actinomycetes from the DSMZ collection.</title>
        <authorList>
            <person name="Nouioui I."/>
        </authorList>
    </citation>
    <scope>NUCLEOTIDE SEQUENCE [LARGE SCALE GENOMIC DNA]</scope>
    <source>
        <strain evidence="2">DSM 44915</strain>
    </source>
</reference>
<dbReference type="EMBL" id="JAVREO010000004">
    <property type="protein sequence ID" value="MDT0266340.1"/>
    <property type="molecule type" value="Genomic_DNA"/>
</dbReference>
<evidence type="ECO:0000313" key="2">
    <source>
        <dbReference type="Proteomes" id="UP001183410"/>
    </source>
</evidence>
<sequence length="130" mass="13597">MAGEAERTHAVRGVPMGALDPRVTTLRAAVHRLHRELGGYRLALDDREVAERQLALLDELTVTGAPDEATLGQSLLVIAAALGSVSALAGAVAEFRRAVELFGVPHFRAPGPAGLTVPSAGAVGWRRFPG</sequence>
<dbReference type="RefSeq" id="WP_311666356.1">
    <property type="nucleotide sequence ID" value="NZ_JAVREO010000004.1"/>
</dbReference>
<protein>
    <submittedName>
        <fullName evidence="1">DUF5955 family protein</fullName>
    </submittedName>
</protein>
<proteinExistence type="predicted"/>
<gene>
    <name evidence="1" type="ORF">RM844_08530</name>
</gene>
<organism evidence="1 2">
    <name type="scientific">Streptomyces chisholmiae</name>
    <dbReference type="NCBI Taxonomy" id="3075540"/>
    <lineage>
        <taxon>Bacteria</taxon>
        <taxon>Bacillati</taxon>
        <taxon>Actinomycetota</taxon>
        <taxon>Actinomycetes</taxon>
        <taxon>Kitasatosporales</taxon>
        <taxon>Streptomycetaceae</taxon>
        <taxon>Streptomyces</taxon>
    </lineage>
</organism>
<evidence type="ECO:0000313" key="1">
    <source>
        <dbReference type="EMBL" id="MDT0266340.1"/>
    </source>
</evidence>
<dbReference type="Pfam" id="PF19380">
    <property type="entry name" value="DUF5955"/>
    <property type="match status" value="1"/>
</dbReference>
<dbReference type="Proteomes" id="UP001183410">
    <property type="component" value="Unassembled WGS sequence"/>
</dbReference>
<comment type="caution">
    <text evidence="1">The sequence shown here is derived from an EMBL/GenBank/DDBJ whole genome shotgun (WGS) entry which is preliminary data.</text>
</comment>